<evidence type="ECO:0000256" key="1">
    <source>
        <dbReference type="SAM" id="Phobius"/>
    </source>
</evidence>
<accession>A0A0C2SDT0</accession>
<dbReference type="STRING" id="889306.KP78_04740"/>
<dbReference type="EMBL" id="JXRP01000006">
    <property type="protein sequence ID" value="KIL52104.1"/>
    <property type="molecule type" value="Genomic_DNA"/>
</dbReference>
<keyword evidence="1" id="KW-1133">Transmembrane helix</keyword>
<keyword evidence="1" id="KW-0472">Membrane</keyword>
<proteinExistence type="predicted"/>
<keyword evidence="1" id="KW-0812">Transmembrane</keyword>
<evidence type="ECO:0000313" key="2">
    <source>
        <dbReference type="EMBL" id="KIL52104.1"/>
    </source>
</evidence>
<keyword evidence="3" id="KW-1185">Reference proteome</keyword>
<protein>
    <submittedName>
        <fullName evidence="2">Uncharacterized protein</fullName>
    </submittedName>
</protein>
<feature type="transmembrane region" description="Helical" evidence="1">
    <location>
        <begin position="12"/>
        <end position="32"/>
    </location>
</feature>
<reference evidence="2 3" key="1">
    <citation type="submission" date="2015-01" db="EMBL/GenBank/DDBJ databases">
        <title>Genome sequencing of Jeotgalibacillus soli.</title>
        <authorList>
            <person name="Goh K.M."/>
            <person name="Chan K.-G."/>
            <person name="Yaakop A.S."/>
            <person name="Ee R."/>
            <person name="Gan H.M."/>
            <person name="Chan C.S."/>
        </authorList>
    </citation>
    <scope>NUCLEOTIDE SEQUENCE [LARGE SCALE GENOMIC DNA]</scope>
    <source>
        <strain evidence="2 3">P9</strain>
    </source>
</reference>
<evidence type="ECO:0000313" key="3">
    <source>
        <dbReference type="Proteomes" id="UP000031938"/>
    </source>
</evidence>
<sequence>MMEDFLNILFDLFVWAGIAVVLFITFCVALLLKNSKRSALPPDEKEERSIERKHR</sequence>
<name>A0A0C2SDT0_9BACL</name>
<dbReference type="PATRIC" id="fig|889306.3.peg.474"/>
<gene>
    <name evidence="2" type="ORF">KP78_04740</name>
</gene>
<comment type="caution">
    <text evidence="2">The sequence shown here is derived from an EMBL/GenBank/DDBJ whole genome shotgun (WGS) entry which is preliminary data.</text>
</comment>
<dbReference type="AlphaFoldDB" id="A0A0C2SDT0"/>
<organism evidence="2 3">
    <name type="scientific">Jeotgalibacillus soli</name>
    <dbReference type="NCBI Taxonomy" id="889306"/>
    <lineage>
        <taxon>Bacteria</taxon>
        <taxon>Bacillati</taxon>
        <taxon>Bacillota</taxon>
        <taxon>Bacilli</taxon>
        <taxon>Bacillales</taxon>
        <taxon>Caryophanaceae</taxon>
        <taxon>Jeotgalibacillus</taxon>
    </lineage>
</organism>
<dbReference type="Proteomes" id="UP000031938">
    <property type="component" value="Unassembled WGS sequence"/>
</dbReference>